<keyword evidence="15" id="KW-1185">Reference proteome</keyword>
<proteinExistence type="inferred from homology"/>
<evidence type="ECO:0000256" key="3">
    <source>
        <dbReference type="ARBA" id="ARBA00007171"/>
    </source>
</evidence>
<dbReference type="SUPFAM" id="SSF56519">
    <property type="entry name" value="Penicillin binding protein dimerisation domain"/>
    <property type="match status" value="1"/>
</dbReference>
<dbReference type="GO" id="GO:0008360">
    <property type="term" value="P:regulation of cell shape"/>
    <property type="evidence" value="ECO:0007669"/>
    <property type="project" value="UniProtKB-KW"/>
</dbReference>
<evidence type="ECO:0000259" key="12">
    <source>
        <dbReference type="Pfam" id="PF00905"/>
    </source>
</evidence>
<feature type="transmembrane region" description="Helical" evidence="11">
    <location>
        <begin position="20"/>
        <end position="40"/>
    </location>
</feature>
<keyword evidence="10" id="KW-0961">Cell wall biogenesis/degradation</keyword>
<evidence type="ECO:0000256" key="6">
    <source>
        <dbReference type="ARBA" id="ARBA00022960"/>
    </source>
</evidence>
<dbReference type="PANTHER" id="PTHR30627:SF2">
    <property type="entry name" value="PEPTIDOGLYCAN D,D-TRANSPEPTIDASE MRDA"/>
    <property type="match status" value="1"/>
</dbReference>
<dbReference type="EMBL" id="JACHXW010000002">
    <property type="protein sequence ID" value="MBB3150743.1"/>
    <property type="molecule type" value="Genomic_DNA"/>
</dbReference>
<evidence type="ECO:0000256" key="8">
    <source>
        <dbReference type="ARBA" id="ARBA00022989"/>
    </source>
</evidence>
<dbReference type="AlphaFoldDB" id="A0A7W5G8X7"/>
<dbReference type="GO" id="GO:0071555">
    <property type="term" value="P:cell wall organization"/>
    <property type="evidence" value="ECO:0007669"/>
    <property type="project" value="UniProtKB-KW"/>
</dbReference>
<evidence type="ECO:0000256" key="10">
    <source>
        <dbReference type="ARBA" id="ARBA00023316"/>
    </source>
</evidence>
<dbReference type="Pfam" id="PF00905">
    <property type="entry name" value="Transpeptidase"/>
    <property type="match status" value="1"/>
</dbReference>
<keyword evidence="9 11" id="KW-0472">Membrane</keyword>
<dbReference type="SUPFAM" id="SSF56601">
    <property type="entry name" value="beta-lactamase/transpeptidase-like"/>
    <property type="match status" value="1"/>
</dbReference>
<evidence type="ECO:0000313" key="14">
    <source>
        <dbReference type="EMBL" id="MBB3150743.1"/>
    </source>
</evidence>
<evidence type="ECO:0000259" key="13">
    <source>
        <dbReference type="Pfam" id="PF03717"/>
    </source>
</evidence>
<dbReference type="GO" id="GO:0009252">
    <property type="term" value="P:peptidoglycan biosynthetic process"/>
    <property type="evidence" value="ECO:0007669"/>
    <property type="project" value="UniProtKB-KW"/>
</dbReference>
<keyword evidence="7" id="KW-0573">Peptidoglycan synthesis</keyword>
<comment type="similarity">
    <text evidence="3">Belongs to the transpeptidase family.</text>
</comment>
<dbReference type="InterPro" id="IPR005311">
    <property type="entry name" value="PBP_dimer"/>
</dbReference>
<accession>A0A7W5G8X7</accession>
<gene>
    <name evidence="14" type="ORF">FHS16_000777</name>
</gene>
<evidence type="ECO:0000256" key="1">
    <source>
        <dbReference type="ARBA" id="ARBA00004167"/>
    </source>
</evidence>
<dbReference type="InterPro" id="IPR001460">
    <property type="entry name" value="PCN-bd_Tpept"/>
</dbReference>
<dbReference type="Gene3D" id="3.40.710.10">
    <property type="entry name" value="DD-peptidase/beta-lactamase superfamily"/>
    <property type="match status" value="1"/>
</dbReference>
<feature type="domain" description="Penicillin-binding protein dimerisation" evidence="13">
    <location>
        <begin position="62"/>
        <end position="258"/>
    </location>
</feature>
<evidence type="ECO:0000256" key="9">
    <source>
        <dbReference type="ARBA" id="ARBA00023136"/>
    </source>
</evidence>
<dbReference type="RefSeq" id="WP_183559035.1">
    <property type="nucleotide sequence ID" value="NZ_CBCSLB010000004.1"/>
</dbReference>
<feature type="domain" description="Penicillin-binding protein transpeptidase" evidence="12">
    <location>
        <begin position="310"/>
        <end position="651"/>
    </location>
</feature>
<dbReference type="Pfam" id="PF03717">
    <property type="entry name" value="PBP_dimer"/>
    <property type="match status" value="1"/>
</dbReference>
<comment type="caution">
    <text evidence="14">The sequence shown here is derived from an EMBL/GenBank/DDBJ whole genome shotgun (WGS) entry which is preliminary data.</text>
</comment>
<reference evidence="14 15" key="1">
    <citation type="submission" date="2020-08" db="EMBL/GenBank/DDBJ databases">
        <title>Genomic Encyclopedia of Type Strains, Phase III (KMG-III): the genomes of soil and plant-associated and newly described type strains.</title>
        <authorList>
            <person name="Whitman W."/>
        </authorList>
    </citation>
    <scope>NUCLEOTIDE SEQUENCE [LARGE SCALE GENOMIC DNA]</scope>
    <source>
        <strain evidence="14 15">CECT 8234</strain>
    </source>
</reference>
<sequence length="699" mass="77861">MQDDPQKREIINRRHFSFRLNLFFFVTFALFSVLIVRLAILQFVEGPTLSAEGIDKSTRSVKIPPIRGNIYDSNGVEIAYSTSTQSIYFSVQPELKLADAKENAKEMAAKLLEVFTEYGDPAKAMTVDDIIRQMDLDFKRNNISTPRRIKSGLTNEEIAYFMENRTEFKGIDIMEESVRNYSTDSIAVQLVGYLKKYKGVRETVDFYKEKTTEEDATLQYLEEEDVGMDGLEFMYQDVLRGTNGLKTYPVNNAERIIGPMQITNPQKGSDIYLTIDKNVQLKTEQAIMDQLKTITTSTNKFERAKYAQTGFAVAMEVDTGKIVAMASMPDYDPNIWSGGRISPEDYENFQNVLSNGTIRTVYGKYTEEERNEHPSSILPPGSTMKPLSVLIGLNEKLFKTSSIYQDKGLFSYGKKGYETYIRNSQGHVYGNIDGAQAIQHSSNPFMASMVGDRLYMRGSVGGKSSVEIWDSYMKQFGLGVLTGSGLPNETKGIIEYFKESESGSAQSALIQASFGQQGRYTTLQLAQYAAMLANRGKRMKPQFVNEIKNTDGTVIQGYKPEILNEVKFPIEYWNEIETGMSKVSSGGFEGVDYTYRRKTGTSEQSVKGRTAENAVFIAYAPADKPKLAVAVVVPDGGFGSYGASPIARKIFDAYNEEVGLYGVPKNKTVNNEKSAGTTGTTVNTATTDATNVAVNETNE</sequence>
<name>A0A7W5G8X7_9BACL</name>
<dbReference type="GO" id="GO:0008658">
    <property type="term" value="F:penicillin binding"/>
    <property type="evidence" value="ECO:0007669"/>
    <property type="project" value="InterPro"/>
</dbReference>
<dbReference type="GO" id="GO:0005886">
    <property type="term" value="C:plasma membrane"/>
    <property type="evidence" value="ECO:0007669"/>
    <property type="project" value="UniProtKB-SubCell"/>
</dbReference>
<dbReference type="Proteomes" id="UP000518605">
    <property type="component" value="Unassembled WGS sequence"/>
</dbReference>
<evidence type="ECO:0000256" key="11">
    <source>
        <dbReference type="SAM" id="Phobius"/>
    </source>
</evidence>
<dbReference type="PANTHER" id="PTHR30627">
    <property type="entry name" value="PEPTIDOGLYCAN D,D-TRANSPEPTIDASE"/>
    <property type="match status" value="1"/>
</dbReference>
<evidence type="ECO:0000256" key="5">
    <source>
        <dbReference type="ARBA" id="ARBA00022692"/>
    </source>
</evidence>
<evidence type="ECO:0000256" key="4">
    <source>
        <dbReference type="ARBA" id="ARBA00022475"/>
    </source>
</evidence>
<keyword evidence="5 11" id="KW-0812">Transmembrane</keyword>
<evidence type="ECO:0000256" key="2">
    <source>
        <dbReference type="ARBA" id="ARBA00004236"/>
    </source>
</evidence>
<evidence type="ECO:0000256" key="7">
    <source>
        <dbReference type="ARBA" id="ARBA00022984"/>
    </source>
</evidence>
<keyword evidence="6" id="KW-0133">Cell shape</keyword>
<evidence type="ECO:0000313" key="15">
    <source>
        <dbReference type="Proteomes" id="UP000518605"/>
    </source>
</evidence>
<dbReference type="InterPro" id="IPR036138">
    <property type="entry name" value="PBP_dimer_sf"/>
</dbReference>
<dbReference type="InterPro" id="IPR012338">
    <property type="entry name" value="Beta-lactam/transpept-like"/>
</dbReference>
<dbReference type="GO" id="GO:0071972">
    <property type="term" value="F:peptidoglycan L,D-transpeptidase activity"/>
    <property type="evidence" value="ECO:0007669"/>
    <property type="project" value="TreeGrafter"/>
</dbReference>
<keyword evidence="4" id="KW-1003">Cell membrane</keyword>
<protein>
    <submittedName>
        <fullName evidence="14">Penicillin-binding protein 2</fullName>
    </submittedName>
</protein>
<organism evidence="14 15">
    <name type="scientific">Paenibacillus endophyticus</name>
    <dbReference type="NCBI Taxonomy" id="1294268"/>
    <lineage>
        <taxon>Bacteria</taxon>
        <taxon>Bacillati</taxon>
        <taxon>Bacillota</taxon>
        <taxon>Bacilli</taxon>
        <taxon>Bacillales</taxon>
        <taxon>Paenibacillaceae</taxon>
        <taxon>Paenibacillus</taxon>
    </lineage>
</organism>
<dbReference type="InterPro" id="IPR050515">
    <property type="entry name" value="Beta-lactam/transpept"/>
</dbReference>
<keyword evidence="8 11" id="KW-1133">Transmembrane helix</keyword>
<comment type="subcellular location">
    <subcellularLocation>
        <location evidence="2">Cell membrane</location>
    </subcellularLocation>
    <subcellularLocation>
        <location evidence="1">Membrane</location>
        <topology evidence="1">Single-pass membrane protein</topology>
    </subcellularLocation>
</comment>
<dbReference type="Gene3D" id="3.90.1310.10">
    <property type="entry name" value="Penicillin-binding protein 2a (Domain 2)"/>
    <property type="match status" value="1"/>
</dbReference>